<keyword evidence="5 8" id="KW-0457">Lysine biosynthesis</keyword>
<dbReference type="InterPro" id="IPR018510">
    <property type="entry name" value="DAP_epimerase_AS"/>
</dbReference>
<dbReference type="KEGG" id="srm:SRM_01607"/>
<dbReference type="EMBL" id="FP565814">
    <property type="protein sequence ID" value="CBH24528.1"/>
    <property type="molecule type" value="Genomic_DNA"/>
</dbReference>
<protein>
    <recommendedName>
        <fullName evidence="3 8">Diaminopimelate epimerase</fullName>
        <shortName evidence="8">DAP epimerase</shortName>
        <ecNumber evidence="3 8">5.1.1.7</ecNumber>
    </recommendedName>
    <alternativeName>
        <fullName evidence="8">PLP-independent amino acid racemase</fullName>
    </alternativeName>
</protein>
<organism evidence="10 11">
    <name type="scientific">Salinibacter ruber (strain M8)</name>
    <dbReference type="NCBI Taxonomy" id="761659"/>
    <lineage>
        <taxon>Bacteria</taxon>
        <taxon>Pseudomonadati</taxon>
        <taxon>Rhodothermota</taxon>
        <taxon>Rhodothermia</taxon>
        <taxon>Rhodothermales</taxon>
        <taxon>Salinibacteraceae</taxon>
        <taxon>Salinibacter</taxon>
    </lineage>
</organism>
<feature type="active site" description="Proton donor" evidence="8">
    <location>
        <position position="83"/>
    </location>
</feature>
<dbReference type="GO" id="GO:0005829">
    <property type="term" value="C:cytosol"/>
    <property type="evidence" value="ECO:0007669"/>
    <property type="project" value="TreeGrafter"/>
</dbReference>
<comment type="subcellular location">
    <subcellularLocation>
        <location evidence="8">Cytoplasm</location>
    </subcellularLocation>
</comment>
<comment type="pathway">
    <text evidence="1 8">Amino-acid biosynthesis; L-lysine biosynthesis via DAP pathway; DL-2,6-diaminopimelate from LL-2,6-diaminopimelate: step 1/1.</text>
</comment>
<evidence type="ECO:0000256" key="4">
    <source>
        <dbReference type="ARBA" id="ARBA00022605"/>
    </source>
</evidence>
<accession>D5H923</accession>
<feature type="active site" description="Proton acceptor" evidence="8">
    <location>
        <position position="222"/>
    </location>
</feature>
<feature type="binding site" evidence="8">
    <location>
        <position position="74"/>
    </location>
    <ligand>
        <name>substrate</name>
    </ligand>
</feature>
<dbReference type="GO" id="GO:0008837">
    <property type="term" value="F:diaminopimelate epimerase activity"/>
    <property type="evidence" value="ECO:0007669"/>
    <property type="project" value="UniProtKB-UniRule"/>
</dbReference>
<proteinExistence type="inferred from homology"/>
<dbReference type="GO" id="GO:0009089">
    <property type="term" value="P:lysine biosynthetic process via diaminopimelate"/>
    <property type="evidence" value="ECO:0007669"/>
    <property type="project" value="UniProtKB-UniRule"/>
</dbReference>
<feature type="site" description="Could be important to modulate the pK values of the two catalytic cysteine residues" evidence="8">
    <location>
        <position position="212"/>
    </location>
</feature>
<dbReference type="HAMAP" id="MF_00197">
    <property type="entry name" value="DAP_epimerase"/>
    <property type="match status" value="1"/>
</dbReference>
<evidence type="ECO:0000256" key="6">
    <source>
        <dbReference type="ARBA" id="ARBA00023235"/>
    </source>
</evidence>
<dbReference type="UniPathway" id="UPA00034">
    <property type="reaction ID" value="UER00025"/>
</dbReference>
<reference evidence="10 11" key="1">
    <citation type="journal article" date="2010" name="ISME J.">
        <title>Fine-scale evolution: genomic, phenotypic and ecological differentiation in two coexisting Salinibacter ruber strains.</title>
        <authorList>
            <person name="Pena A."/>
            <person name="Teeling H."/>
            <person name="Huerta-Cepas J."/>
            <person name="Santos F."/>
            <person name="Yarza P."/>
            <person name="Brito-Echeverria J."/>
            <person name="Lucio M."/>
            <person name="Schmitt-Kopplin P."/>
            <person name="Meseguer I."/>
            <person name="Schenowitz C."/>
            <person name="Dossat C."/>
            <person name="Barbe V."/>
            <person name="Dopazo J."/>
            <person name="Rossello-Mora R."/>
            <person name="Schuler M."/>
            <person name="Glockner F.O."/>
            <person name="Amann R."/>
            <person name="Gabaldon T."/>
            <person name="Anton J."/>
        </authorList>
    </citation>
    <scope>NUCLEOTIDE SEQUENCE [LARGE SCALE GENOMIC DNA]</scope>
    <source>
        <strain evidence="10 11">M8</strain>
    </source>
</reference>
<feature type="active site" evidence="9">
    <location>
        <position position="83"/>
    </location>
</feature>
<sequence>MIETRSRMVSFTKMQGTGNDFVVLDNRSAQLSPDELSACAAAWCPRRYGVGADGLLALDAPKTSAADYRMHYVNADGSRATMCGNGARCLFRFARRAGFQNDPLAFDTDAGLYRATTVPEDNPSGVRLFVPDVTEVRADVALDRSVPQAVRRLCFAHAGTEHLVAVVDDLDAVPVQKWGRRLRRDPSLAPAGANVNFVELGGEDGLRLRTYEKGVEAETPSCGTGVLAAAETAGRLTGADPETTLRVRTPGGKLAVGRAEGGTLYLQGPAVSVFDGRVERPGDER</sequence>
<comment type="function">
    <text evidence="8">Catalyzes the stereoinversion of LL-2,6-diaminopimelate (L,L-DAP) to meso-diaminopimelate (meso-DAP), a precursor of L-lysine and an essential component of the bacterial peptidoglycan.</text>
</comment>
<dbReference type="HOGENOM" id="CLU_053306_3_2_10"/>
<name>D5H923_SALRM</name>
<gene>
    <name evidence="8 10" type="primary">dapF</name>
    <name evidence="10" type="ordered locus">SRM_01607</name>
</gene>
<dbReference type="Pfam" id="PF01678">
    <property type="entry name" value="DAP_epimerase"/>
    <property type="match status" value="2"/>
</dbReference>
<evidence type="ECO:0000313" key="11">
    <source>
        <dbReference type="Proteomes" id="UP000000933"/>
    </source>
</evidence>
<evidence type="ECO:0000256" key="9">
    <source>
        <dbReference type="PROSITE-ProRule" id="PRU10125"/>
    </source>
</evidence>
<dbReference type="AlphaFoldDB" id="D5H923"/>
<comment type="catalytic activity">
    <reaction evidence="7 8">
        <text>(2S,6S)-2,6-diaminopimelate = meso-2,6-diaminopimelate</text>
        <dbReference type="Rhea" id="RHEA:15393"/>
        <dbReference type="ChEBI" id="CHEBI:57609"/>
        <dbReference type="ChEBI" id="CHEBI:57791"/>
        <dbReference type="EC" id="5.1.1.7"/>
    </reaction>
</comment>
<dbReference type="Gene3D" id="3.10.310.10">
    <property type="entry name" value="Diaminopimelate Epimerase, Chain A, domain 1"/>
    <property type="match status" value="2"/>
</dbReference>
<evidence type="ECO:0000256" key="1">
    <source>
        <dbReference type="ARBA" id="ARBA00005196"/>
    </source>
</evidence>
<dbReference type="PANTHER" id="PTHR31689:SF0">
    <property type="entry name" value="DIAMINOPIMELATE EPIMERASE"/>
    <property type="match status" value="1"/>
</dbReference>
<evidence type="ECO:0000256" key="5">
    <source>
        <dbReference type="ARBA" id="ARBA00023154"/>
    </source>
</evidence>
<feature type="binding site" evidence="8">
    <location>
        <begin position="84"/>
        <end position="85"/>
    </location>
    <ligand>
        <name>substrate</name>
    </ligand>
</feature>
<keyword evidence="6 8" id="KW-0413">Isomerase</keyword>
<dbReference type="NCBIfam" id="TIGR00652">
    <property type="entry name" value="DapF"/>
    <property type="match status" value="1"/>
</dbReference>
<comment type="subunit">
    <text evidence="8">Homodimer.</text>
</comment>
<dbReference type="PROSITE" id="PS01326">
    <property type="entry name" value="DAP_EPIMERASE"/>
    <property type="match status" value="1"/>
</dbReference>
<feature type="site" description="Could be important to modulate the pK values of the two catalytic cysteine residues" evidence="8">
    <location>
        <position position="162"/>
    </location>
</feature>
<feature type="binding site" evidence="8">
    <location>
        <begin position="223"/>
        <end position="224"/>
    </location>
    <ligand>
        <name>substrate</name>
    </ligand>
</feature>
<dbReference type="InterPro" id="IPR001653">
    <property type="entry name" value="DAP_epimerase_DapF"/>
</dbReference>
<evidence type="ECO:0000313" key="10">
    <source>
        <dbReference type="EMBL" id="CBH24528.1"/>
    </source>
</evidence>
<evidence type="ECO:0000256" key="2">
    <source>
        <dbReference type="ARBA" id="ARBA00010219"/>
    </source>
</evidence>
<dbReference type="PATRIC" id="fig|761659.10.peg.1759"/>
<comment type="caution">
    <text evidence="8">Lacks conserved residue(s) required for the propagation of feature annotation.</text>
</comment>
<dbReference type="PANTHER" id="PTHR31689">
    <property type="entry name" value="DIAMINOPIMELATE EPIMERASE, CHLOROPLASTIC"/>
    <property type="match status" value="1"/>
</dbReference>
<dbReference type="EC" id="5.1.1.7" evidence="3 8"/>
<dbReference type="SUPFAM" id="SSF54506">
    <property type="entry name" value="Diaminopimelate epimerase-like"/>
    <property type="match status" value="2"/>
</dbReference>
<keyword evidence="8" id="KW-0963">Cytoplasm</keyword>
<reference evidence="11" key="2">
    <citation type="submission" date="2010-04" db="EMBL/GenBank/DDBJ databases">
        <title>Genome sequence of Salinibacter ruber M8.</title>
        <authorList>
            <consortium name="Genoscope"/>
        </authorList>
    </citation>
    <scope>NUCLEOTIDE SEQUENCE [LARGE SCALE GENOMIC DNA]</scope>
    <source>
        <strain evidence="11">M8</strain>
    </source>
</reference>
<keyword evidence="4 8" id="KW-0028">Amino-acid biosynthesis</keyword>
<comment type="similarity">
    <text evidence="2 8">Belongs to the diaminopimelate epimerase family.</text>
</comment>
<feature type="binding site" evidence="8">
    <location>
        <position position="19"/>
    </location>
    <ligand>
        <name>substrate</name>
    </ligand>
</feature>
<dbReference type="Proteomes" id="UP000000933">
    <property type="component" value="Chromosome"/>
</dbReference>
<evidence type="ECO:0000256" key="8">
    <source>
        <dbReference type="HAMAP-Rule" id="MF_00197"/>
    </source>
</evidence>
<feature type="binding site" evidence="8">
    <location>
        <position position="194"/>
    </location>
    <ligand>
        <name>substrate</name>
    </ligand>
</feature>
<evidence type="ECO:0000256" key="3">
    <source>
        <dbReference type="ARBA" id="ARBA00013080"/>
    </source>
</evidence>
<evidence type="ECO:0000256" key="7">
    <source>
        <dbReference type="ARBA" id="ARBA00051712"/>
    </source>
</evidence>